<dbReference type="PANTHER" id="PTHR11439">
    <property type="entry name" value="GAG-POL-RELATED RETROTRANSPOSON"/>
    <property type="match status" value="1"/>
</dbReference>
<keyword evidence="1" id="KW-0479">Metal-binding</keyword>
<name>A0A9K3PGJ0_9STRA</name>
<dbReference type="PANTHER" id="PTHR11439:SF483">
    <property type="entry name" value="PEPTIDE SYNTHASE GLIP-LIKE, PUTATIVE (AFU_ORTHOLOGUE AFUA_3G12920)-RELATED"/>
    <property type="match status" value="1"/>
</dbReference>
<feature type="region of interest" description="Disordered" evidence="2">
    <location>
        <begin position="1"/>
        <end position="34"/>
    </location>
</feature>
<feature type="compositionally biased region" description="Basic and acidic residues" evidence="2">
    <location>
        <begin position="366"/>
        <end position="378"/>
    </location>
</feature>
<dbReference type="PROSITE" id="PS50158">
    <property type="entry name" value="ZF_CCHC"/>
    <property type="match status" value="1"/>
</dbReference>
<sequence length="1593" mass="183789">MSERQNNNGRHRSGYKSNKGKTNNKGSHNRNDTRKKSIEDYVFYLGSAKQASDYETTARYVINHITKEFDQGQDIGEALEELKEVDQSKWEPGLKYSKATDPDKKAAENKQYEMLYQSQLNAYIERTVAYRVNLKKAYALLWERCSKGMTNKIESRKDFKSIKGNPIKLLMAIREHALNYQDNKFCMTVVIDAWSSLMNTKQKEGESLQDYTKRFRVALEVYKSHTNADDPSGPMNLRKITKNMPGYNENDKGKVAECSKKANEQLMATLYMMNADQNKYGSILKGLQTQFSLGNNQFPKTVTEANDVLSSYQPDNKGQHKNNDGKKRNERDDQKSREENDELRLSFAQMAGKCYCCGRAGHKSNTCKDRSKPKEEWAVNKSHAQQHAQVQQSTEGSNTSQGSTETTPKQETQSFTSWMGAHVVFSHIGYRKWKKWMRYVMLLDSQSTVTIFCNPDFVTNICSSGKHVLYLTTNKGTLVVTQIADLPGWGTVWFSEESMTNIFSMAEMRDKYRVTYDSSKEDAIIVHHPKKDVHFKRNHMNLYVYTPDHIKNAGVQMVEAVVENENFFTHREVERAKRARELYQAIGTPSIADFKNIVRSNMIGNNPVTTKDIELAEKIFGPDISTLKGKTTRTKPVPVVEDYVAIPMELIEAQQQVTLCIDAMKVNGLWFLTTISRNIYYRTAHYVDNQTSKEYLRILTDVLRVYNTAGFRITRVHCDNEFRSVMDDIEDHFEGVNVNYANPQEHVPEAERNIRTIKERIRAAYHQMPFDRLPSSMVKALVMESAKKLNFFPAKYGISQYYSPRMILHQKNLDYNRHCQHSIGSYVQAHDEPVPSNTNAPRTLDCIYLRYTDNDQGGHQLLHIATNRIITRRQVTPLPITPAVIKAVHQLAEDQGMPPGLKITSRNGPLLYDSAWIAGVDYDEEAFEDENDETYKESDDDQSASNEEMNPDTIYENANDLQLEQEEESNPDTDEEENEEDENEDTILEEEEEEEEEEENDSDQEEEEQEQELNENDIKRTRSGRTSKPPSRFNMIQCTLPTQAVKPLEYSEINARVIATVMCRMNDKLINPKNVKAQQFVQTYSLMSGIKKFGEKGKEAAIDEVKQLHDRIVFRPIWIEDMTQLEKERAMESLIFLTEKRDGRLKGRTIDAKQKRDIMTADIPNAFVQTHVDKQKVGERIIMKIRGLMVDILVEMAPEIYADYMVMENGKKVLYVIMMKALYGMLQSAMLYYNKFKRDIETIGFKVNPFDPCVANRIVNGKQHTVVWHVDDLKSSHVDPKVNDEFLKWLENKYASDNVGKIKAVRGKRHDYLAMWLDYTEDGVLQVDMRPYVKSMIEDFPEKIGTSRNPWTEKLFQTDDKSKKLEKKKAKDFHTFVMKGMFLCKRGRQDIQPAIAFLSTRTNQPTESDWSKLKRMMGYLNVTKDLVVRLEADDNFRICWWVDASFAVHKDMKSHTGAVMTLGKGSVCSVSTKQKSNARSSTEAEIIGMDDIISKIMWTKRFLEHQGFAALPTIIYQDNTSAMKLEVNGRESASKRTRHLDIKYFYVTDLVQRKEVQIKFCPTENMIADYMTKPVVGTTFHKLHKHITNALHH</sequence>
<dbReference type="Proteomes" id="UP000693970">
    <property type="component" value="Unassembled WGS sequence"/>
</dbReference>
<feature type="compositionally biased region" description="Polar residues" evidence="2">
    <location>
        <begin position="1024"/>
        <end position="1034"/>
    </location>
</feature>
<dbReference type="OrthoDB" id="41518at2759"/>
<feature type="domain" description="CCHC-type" evidence="3">
    <location>
        <begin position="353"/>
        <end position="369"/>
    </location>
</feature>
<dbReference type="GO" id="GO:0008270">
    <property type="term" value="F:zinc ion binding"/>
    <property type="evidence" value="ECO:0007669"/>
    <property type="project" value="UniProtKB-KW"/>
</dbReference>
<comment type="caution">
    <text evidence="4">The sequence shown here is derived from an EMBL/GenBank/DDBJ whole genome shotgun (WGS) entry which is preliminary data.</text>
</comment>
<feature type="region of interest" description="Disordered" evidence="2">
    <location>
        <begin position="928"/>
        <end position="950"/>
    </location>
</feature>
<dbReference type="CDD" id="cd09272">
    <property type="entry name" value="RNase_HI_RT_Ty1"/>
    <property type="match status" value="1"/>
</dbReference>
<dbReference type="GO" id="GO:0003676">
    <property type="term" value="F:nucleic acid binding"/>
    <property type="evidence" value="ECO:0007669"/>
    <property type="project" value="InterPro"/>
</dbReference>
<reference evidence="4" key="1">
    <citation type="journal article" date="2021" name="Sci. Rep.">
        <title>Diploid genomic architecture of Nitzschia inconspicua, an elite biomass production diatom.</title>
        <authorList>
            <person name="Oliver A."/>
            <person name="Podell S."/>
            <person name="Pinowska A."/>
            <person name="Traller J.C."/>
            <person name="Smith S.R."/>
            <person name="McClure R."/>
            <person name="Beliaev A."/>
            <person name="Bohutskyi P."/>
            <person name="Hill E.A."/>
            <person name="Rabines A."/>
            <person name="Zheng H."/>
            <person name="Allen L.Z."/>
            <person name="Kuo A."/>
            <person name="Grigoriev I.V."/>
            <person name="Allen A.E."/>
            <person name="Hazlebeck D."/>
            <person name="Allen E.E."/>
        </authorList>
    </citation>
    <scope>NUCLEOTIDE SEQUENCE</scope>
    <source>
        <strain evidence="4">Hildebrandi</strain>
    </source>
</reference>
<reference evidence="4" key="2">
    <citation type="submission" date="2021-04" db="EMBL/GenBank/DDBJ databases">
        <authorList>
            <person name="Podell S."/>
        </authorList>
    </citation>
    <scope>NUCLEOTIDE SEQUENCE</scope>
    <source>
        <strain evidence="4">Hildebrandi</strain>
    </source>
</reference>
<protein>
    <submittedName>
        <fullName evidence="4">Reverse transcriptase RNA-dependent DNA polymerase</fullName>
    </submittedName>
</protein>
<evidence type="ECO:0000256" key="2">
    <source>
        <dbReference type="SAM" id="MobiDB-lite"/>
    </source>
</evidence>
<accession>A0A9K3PGJ0</accession>
<feature type="region of interest" description="Disordered" evidence="2">
    <location>
        <begin position="310"/>
        <end position="341"/>
    </location>
</feature>
<keyword evidence="4" id="KW-0808">Transferase</keyword>
<dbReference type="GO" id="GO:0003964">
    <property type="term" value="F:RNA-directed DNA polymerase activity"/>
    <property type="evidence" value="ECO:0007669"/>
    <property type="project" value="UniProtKB-KW"/>
</dbReference>
<feature type="compositionally biased region" description="Basic and acidic residues" evidence="2">
    <location>
        <begin position="317"/>
        <end position="341"/>
    </location>
</feature>
<feature type="region of interest" description="Disordered" evidence="2">
    <location>
        <begin position="363"/>
        <end position="412"/>
    </location>
</feature>
<dbReference type="InterPro" id="IPR001878">
    <property type="entry name" value="Znf_CCHC"/>
</dbReference>
<feature type="compositionally biased region" description="Acidic residues" evidence="2">
    <location>
        <begin position="963"/>
        <end position="1015"/>
    </location>
</feature>
<evidence type="ECO:0000259" key="3">
    <source>
        <dbReference type="PROSITE" id="PS50158"/>
    </source>
</evidence>
<feature type="compositionally biased region" description="Polar residues" evidence="2">
    <location>
        <begin position="394"/>
        <end position="412"/>
    </location>
</feature>
<proteinExistence type="predicted"/>
<keyword evidence="4" id="KW-0695">RNA-directed DNA polymerase</keyword>
<feature type="compositionally biased region" description="Low complexity" evidence="2">
    <location>
        <begin position="382"/>
        <end position="393"/>
    </location>
</feature>
<feature type="region of interest" description="Disordered" evidence="2">
    <location>
        <begin position="963"/>
        <end position="1034"/>
    </location>
</feature>
<keyword evidence="1" id="KW-0863">Zinc-finger</keyword>
<dbReference type="EMBL" id="JAGRRH010000023">
    <property type="protein sequence ID" value="KAG7344099.1"/>
    <property type="molecule type" value="Genomic_DNA"/>
</dbReference>
<feature type="compositionally biased region" description="Low complexity" evidence="2">
    <location>
        <begin position="15"/>
        <end position="26"/>
    </location>
</feature>
<evidence type="ECO:0000256" key="1">
    <source>
        <dbReference type="PROSITE-ProRule" id="PRU00047"/>
    </source>
</evidence>
<feature type="compositionally biased region" description="Acidic residues" evidence="2">
    <location>
        <begin position="928"/>
        <end position="942"/>
    </location>
</feature>
<evidence type="ECO:0000313" key="5">
    <source>
        <dbReference type="Proteomes" id="UP000693970"/>
    </source>
</evidence>
<organism evidence="4 5">
    <name type="scientific">Nitzschia inconspicua</name>
    <dbReference type="NCBI Taxonomy" id="303405"/>
    <lineage>
        <taxon>Eukaryota</taxon>
        <taxon>Sar</taxon>
        <taxon>Stramenopiles</taxon>
        <taxon>Ochrophyta</taxon>
        <taxon>Bacillariophyta</taxon>
        <taxon>Bacillariophyceae</taxon>
        <taxon>Bacillariophycidae</taxon>
        <taxon>Bacillariales</taxon>
        <taxon>Bacillariaceae</taxon>
        <taxon>Nitzschia</taxon>
    </lineage>
</organism>
<keyword evidence="4" id="KW-0548">Nucleotidyltransferase</keyword>
<keyword evidence="1" id="KW-0862">Zinc</keyword>
<gene>
    <name evidence="4" type="ORF">IV203_022107</name>
</gene>
<evidence type="ECO:0000313" key="4">
    <source>
        <dbReference type="EMBL" id="KAG7344099.1"/>
    </source>
</evidence>
<keyword evidence="5" id="KW-1185">Reference proteome</keyword>